<accession>A0ABW3MDM3</accession>
<evidence type="ECO:0000313" key="1">
    <source>
        <dbReference type="EMBL" id="MFD1048401.1"/>
    </source>
</evidence>
<organism evidence="1 2">
    <name type="scientific">Kibdelosporangium lantanae</name>
    <dbReference type="NCBI Taxonomy" id="1497396"/>
    <lineage>
        <taxon>Bacteria</taxon>
        <taxon>Bacillati</taxon>
        <taxon>Actinomycetota</taxon>
        <taxon>Actinomycetes</taxon>
        <taxon>Pseudonocardiales</taxon>
        <taxon>Pseudonocardiaceae</taxon>
        <taxon>Kibdelosporangium</taxon>
    </lineage>
</organism>
<feature type="non-terminal residue" evidence="1">
    <location>
        <position position="1"/>
    </location>
</feature>
<sequence length="122" mass="13819">AGGPGFLRFLKAVDTAVPAGLDLHVICDGRAGTDQIQKWLPRHPRFHIHRTPTGSSWLNLVERWFAELAHRGVTELDSDVRKWINERTADPEPFIWTKNTEQILDTLTAYCQRINNSGRSTG</sequence>
<keyword evidence="2" id="KW-1185">Reference proteome</keyword>
<dbReference type="Proteomes" id="UP001597045">
    <property type="component" value="Unassembled WGS sequence"/>
</dbReference>
<evidence type="ECO:0000313" key="2">
    <source>
        <dbReference type="Proteomes" id="UP001597045"/>
    </source>
</evidence>
<name>A0ABW3MDM3_9PSEU</name>
<reference evidence="2" key="1">
    <citation type="journal article" date="2019" name="Int. J. Syst. Evol. Microbiol.">
        <title>The Global Catalogue of Microorganisms (GCM) 10K type strain sequencing project: providing services to taxonomists for standard genome sequencing and annotation.</title>
        <authorList>
            <consortium name="The Broad Institute Genomics Platform"/>
            <consortium name="The Broad Institute Genome Sequencing Center for Infectious Disease"/>
            <person name="Wu L."/>
            <person name="Ma J."/>
        </authorList>
    </citation>
    <scope>NUCLEOTIDE SEQUENCE [LARGE SCALE GENOMIC DNA]</scope>
    <source>
        <strain evidence="2">JCM 31486</strain>
    </source>
</reference>
<dbReference type="EMBL" id="JBHTIS010001573">
    <property type="protein sequence ID" value="MFD1048401.1"/>
    <property type="molecule type" value="Genomic_DNA"/>
</dbReference>
<protein>
    <submittedName>
        <fullName evidence="1">IS630 family transposase</fullName>
    </submittedName>
</protein>
<comment type="caution">
    <text evidence="1">The sequence shown here is derived from an EMBL/GenBank/DDBJ whole genome shotgun (WGS) entry which is preliminary data.</text>
</comment>
<gene>
    <name evidence="1" type="ORF">ACFQ1S_24150</name>
</gene>
<proteinExistence type="predicted"/>